<dbReference type="AlphaFoldDB" id="A0A176YA88"/>
<accession>A0A176YA88</accession>
<dbReference type="RefSeq" id="WP_063707277.1">
    <property type="nucleotide sequence ID" value="NZ_LUUB01000104.1"/>
</dbReference>
<evidence type="ECO:0000313" key="2">
    <source>
        <dbReference type="Proteomes" id="UP000076959"/>
    </source>
</evidence>
<dbReference type="Proteomes" id="UP000076959">
    <property type="component" value="Unassembled WGS sequence"/>
</dbReference>
<sequence>MPGARSLLLAGIVLVLAATVGAVWLHEMRPQSVVQPAAQTVGTRAEKPQPPALTADEERFATALWAVHREATRSAVAMSFAGIAYQTENRDARALARSIEPLAKFFHDAEIEVRTMSPPPSLSKTHGQYVEALALYANAAAEMLKFIEDGDSQRLDVAHRLDVRASEDMLRVGEVLWPGQYKPH</sequence>
<comment type="caution">
    <text evidence="1">The sequence shown here is derived from an EMBL/GenBank/DDBJ whole genome shotgun (WGS) entry which is preliminary data.</text>
</comment>
<dbReference type="STRING" id="1505087.AYJ54_28620"/>
<protein>
    <submittedName>
        <fullName evidence="1">Uncharacterized protein</fullName>
    </submittedName>
</protein>
<keyword evidence="2" id="KW-1185">Reference proteome</keyword>
<gene>
    <name evidence="1" type="ORF">AYJ54_28620</name>
</gene>
<proteinExistence type="predicted"/>
<dbReference type="OrthoDB" id="8234018at2"/>
<dbReference type="EMBL" id="LUUB01000104">
    <property type="protein sequence ID" value="OAF01463.1"/>
    <property type="molecule type" value="Genomic_DNA"/>
</dbReference>
<name>A0A176YA88_9BRAD</name>
<organism evidence="1 2">
    <name type="scientific">Bradyrhizobium centrolobii</name>
    <dbReference type="NCBI Taxonomy" id="1505087"/>
    <lineage>
        <taxon>Bacteria</taxon>
        <taxon>Pseudomonadati</taxon>
        <taxon>Pseudomonadota</taxon>
        <taxon>Alphaproteobacteria</taxon>
        <taxon>Hyphomicrobiales</taxon>
        <taxon>Nitrobacteraceae</taxon>
        <taxon>Bradyrhizobium</taxon>
    </lineage>
</organism>
<reference evidence="1 2" key="1">
    <citation type="submission" date="2016-03" db="EMBL/GenBank/DDBJ databases">
        <title>Draft Genome Sequence of the Strain BR 10245 (Bradyrhizobium sp.) isolated from nodules of Centrolobium paraense.</title>
        <authorList>
            <person name="Simoes-Araujo J.L.Sr."/>
            <person name="Barauna A.C."/>
            <person name="Silva K."/>
            <person name="Zilli J.E."/>
        </authorList>
    </citation>
    <scope>NUCLEOTIDE SEQUENCE [LARGE SCALE GENOMIC DNA]</scope>
    <source>
        <strain evidence="1 2">BR 10245</strain>
    </source>
</reference>
<evidence type="ECO:0000313" key="1">
    <source>
        <dbReference type="EMBL" id="OAF01463.1"/>
    </source>
</evidence>